<proteinExistence type="predicted"/>
<accession>A0ABQ3YKH1</accession>
<reference evidence="1 2" key="1">
    <citation type="submission" date="2021-01" db="EMBL/GenBank/DDBJ databases">
        <title>Whole genome shotgun sequence of Actinoplanes deccanensis NBRC 13994.</title>
        <authorList>
            <person name="Komaki H."/>
            <person name="Tamura T."/>
        </authorList>
    </citation>
    <scope>NUCLEOTIDE SEQUENCE [LARGE SCALE GENOMIC DNA]</scope>
    <source>
        <strain evidence="1 2">NBRC 13994</strain>
    </source>
</reference>
<name>A0ABQ3YKH1_9ACTN</name>
<organism evidence="1 2">
    <name type="scientific">Paractinoplanes deccanensis</name>
    <dbReference type="NCBI Taxonomy" id="113561"/>
    <lineage>
        <taxon>Bacteria</taxon>
        <taxon>Bacillati</taxon>
        <taxon>Actinomycetota</taxon>
        <taxon>Actinomycetes</taxon>
        <taxon>Micromonosporales</taxon>
        <taxon>Micromonosporaceae</taxon>
        <taxon>Paractinoplanes</taxon>
    </lineage>
</organism>
<keyword evidence="2" id="KW-1185">Reference proteome</keyword>
<dbReference type="EMBL" id="BOMI01000194">
    <property type="protein sequence ID" value="GID80488.1"/>
    <property type="molecule type" value="Genomic_DNA"/>
</dbReference>
<dbReference type="Proteomes" id="UP000609879">
    <property type="component" value="Unassembled WGS sequence"/>
</dbReference>
<evidence type="ECO:0000313" key="1">
    <source>
        <dbReference type="EMBL" id="GID80488.1"/>
    </source>
</evidence>
<evidence type="ECO:0000313" key="2">
    <source>
        <dbReference type="Proteomes" id="UP000609879"/>
    </source>
</evidence>
<dbReference type="RefSeq" id="WP_203777709.1">
    <property type="nucleotide sequence ID" value="NZ_BAAABO010000029.1"/>
</dbReference>
<comment type="caution">
    <text evidence="1">The sequence shown here is derived from an EMBL/GenBank/DDBJ whole genome shotgun (WGS) entry which is preliminary data.</text>
</comment>
<sequence>MTGAVEAARALLSGLAGSGADHRDVERVLLAAGWRPCGAGDWAIALRSPDGVAAARISPFDPTGPYAAALYREAAHTGQVPVLFDHRRLAGGGDLQLMEWLEPAPPADADAFHRALAAETAVPGRAHEVAELAAVVRRVHERALRELPWCGPLDANPANVMRSARRGLVVTDLFYADGPALYATAATDPDIVAARIPEPERRFMTEIPLAGSGPWQPADREAMRAGLAAADARLAASQAVRKP</sequence>
<protein>
    <recommendedName>
        <fullName evidence="3">Aminoglycoside phosphotransferase domain-containing protein</fullName>
    </recommendedName>
</protein>
<evidence type="ECO:0008006" key="3">
    <source>
        <dbReference type="Google" id="ProtNLM"/>
    </source>
</evidence>
<gene>
    <name evidence="1" type="ORF">Ade02nite_91290</name>
</gene>